<evidence type="ECO:0000256" key="1">
    <source>
        <dbReference type="ARBA" id="ARBA00004370"/>
    </source>
</evidence>
<dbReference type="GO" id="GO:0051301">
    <property type="term" value="P:cell division"/>
    <property type="evidence" value="ECO:0007669"/>
    <property type="project" value="UniProtKB-KW"/>
</dbReference>
<dbReference type="EMBL" id="JAAXPC010000010">
    <property type="protein sequence ID" value="NKY03439.1"/>
    <property type="molecule type" value="Genomic_DNA"/>
</dbReference>
<keyword evidence="4 8" id="KW-0812">Transmembrane</keyword>
<reference evidence="10 11" key="1">
    <citation type="submission" date="2020-04" db="EMBL/GenBank/DDBJ databases">
        <title>MicrobeNet Type strains.</title>
        <authorList>
            <person name="Nicholson A.C."/>
        </authorList>
    </citation>
    <scope>NUCLEOTIDE SEQUENCE [LARGE SCALE GENOMIC DNA]</scope>
    <source>
        <strain evidence="10 11">ATCC BAA-14</strain>
    </source>
</reference>
<dbReference type="PANTHER" id="PTHR37820:SF1">
    <property type="entry name" value="CELL DIVISION PROTEIN FTSQ"/>
    <property type="match status" value="1"/>
</dbReference>
<keyword evidence="3" id="KW-0132">Cell division</keyword>
<sequence length="232" mass="24923">MRVLPQRRRPRIVLGVVLTVVVVVGLVLIAYLTPLMSVRNTEISDNRTVPGAQILDAAAVAPGTPLLQVDTEAVARRIAAIPSISSARVQRSYPSTLQITVIERVPVAVVPDGDKVHVLDRSGVGYLTYPNSSIPPEIKKLPVLQTATPGPADPTTRAALGVTADLPPQLSALVLRVIANSPVDIEFALTGNRKVIWGDDTRNDEKARTLGYLLSQKATEYNVSAPNFPAFR</sequence>
<evidence type="ECO:0000256" key="5">
    <source>
        <dbReference type="ARBA" id="ARBA00022989"/>
    </source>
</evidence>
<evidence type="ECO:0000256" key="7">
    <source>
        <dbReference type="ARBA" id="ARBA00023306"/>
    </source>
</evidence>
<dbReference type="InterPro" id="IPR050487">
    <property type="entry name" value="FtsQ_DivIB"/>
</dbReference>
<evidence type="ECO:0000256" key="8">
    <source>
        <dbReference type="SAM" id="Phobius"/>
    </source>
</evidence>
<dbReference type="PROSITE" id="PS51779">
    <property type="entry name" value="POTRA"/>
    <property type="match status" value="1"/>
</dbReference>
<keyword evidence="7" id="KW-0131">Cell cycle</keyword>
<dbReference type="AlphaFoldDB" id="A0A846WPR1"/>
<feature type="transmembrane region" description="Helical" evidence="8">
    <location>
        <begin position="12"/>
        <end position="32"/>
    </location>
</feature>
<protein>
    <submittedName>
        <fullName evidence="10">FtsQ-type POTRA domain-containing protein</fullName>
    </submittedName>
</protein>
<proteinExistence type="predicted"/>
<accession>A0A846WPR1</accession>
<dbReference type="Pfam" id="PF08478">
    <property type="entry name" value="POTRA_1"/>
    <property type="match status" value="1"/>
</dbReference>
<evidence type="ECO:0000313" key="10">
    <source>
        <dbReference type="EMBL" id="NKY03439.1"/>
    </source>
</evidence>
<dbReference type="InterPro" id="IPR034746">
    <property type="entry name" value="POTRA"/>
</dbReference>
<dbReference type="OMA" id="SWPHGIG"/>
<dbReference type="InterPro" id="IPR013685">
    <property type="entry name" value="POTRA_FtsQ_type"/>
</dbReference>
<evidence type="ECO:0000256" key="2">
    <source>
        <dbReference type="ARBA" id="ARBA00022475"/>
    </source>
</evidence>
<gene>
    <name evidence="10" type="ORF">HGA05_17855</name>
</gene>
<keyword evidence="6 8" id="KW-0472">Membrane</keyword>
<dbReference type="GO" id="GO:0005886">
    <property type="term" value="C:plasma membrane"/>
    <property type="evidence" value="ECO:0007669"/>
    <property type="project" value="TreeGrafter"/>
</dbReference>
<evidence type="ECO:0000259" key="9">
    <source>
        <dbReference type="PROSITE" id="PS51779"/>
    </source>
</evidence>
<evidence type="ECO:0000313" key="11">
    <source>
        <dbReference type="Proteomes" id="UP000563898"/>
    </source>
</evidence>
<evidence type="ECO:0000256" key="6">
    <source>
        <dbReference type="ARBA" id="ARBA00023136"/>
    </source>
</evidence>
<dbReference type="Proteomes" id="UP000563898">
    <property type="component" value="Unassembled WGS sequence"/>
</dbReference>
<organism evidence="10 11">
    <name type="scientific">Gordonia polyisoprenivorans</name>
    <dbReference type="NCBI Taxonomy" id="84595"/>
    <lineage>
        <taxon>Bacteria</taxon>
        <taxon>Bacillati</taxon>
        <taxon>Actinomycetota</taxon>
        <taxon>Actinomycetes</taxon>
        <taxon>Mycobacteriales</taxon>
        <taxon>Gordoniaceae</taxon>
        <taxon>Gordonia</taxon>
    </lineage>
</organism>
<evidence type="ECO:0000256" key="3">
    <source>
        <dbReference type="ARBA" id="ARBA00022618"/>
    </source>
</evidence>
<comment type="caution">
    <text evidence="10">The sequence shown here is derived from an EMBL/GenBank/DDBJ whole genome shotgun (WGS) entry which is preliminary data.</text>
</comment>
<feature type="domain" description="POTRA" evidence="9">
    <location>
        <begin position="36"/>
        <end position="104"/>
    </location>
</feature>
<dbReference type="Gene3D" id="3.10.20.310">
    <property type="entry name" value="membrane protein fhac"/>
    <property type="match status" value="1"/>
</dbReference>
<dbReference type="PANTHER" id="PTHR37820">
    <property type="entry name" value="CELL DIVISION PROTEIN DIVIB"/>
    <property type="match status" value="1"/>
</dbReference>
<dbReference type="GeneID" id="90159814"/>
<keyword evidence="5 8" id="KW-1133">Transmembrane helix</keyword>
<dbReference type="RefSeq" id="WP_006370501.1">
    <property type="nucleotide sequence ID" value="NZ_CP085887.1"/>
</dbReference>
<name>A0A846WPR1_9ACTN</name>
<keyword evidence="2" id="KW-1003">Cell membrane</keyword>
<comment type="subcellular location">
    <subcellularLocation>
        <location evidence="1">Membrane</location>
    </subcellularLocation>
</comment>
<evidence type="ECO:0000256" key="4">
    <source>
        <dbReference type="ARBA" id="ARBA00022692"/>
    </source>
</evidence>